<feature type="transmembrane region" description="Helical" evidence="6">
    <location>
        <begin position="97"/>
        <end position="117"/>
    </location>
</feature>
<dbReference type="Pfam" id="PF00892">
    <property type="entry name" value="EamA"/>
    <property type="match status" value="2"/>
</dbReference>
<name>A0A397P528_9SPHN</name>
<evidence type="ECO:0000259" key="7">
    <source>
        <dbReference type="Pfam" id="PF00892"/>
    </source>
</evidence>
<protein>
    <submittedName>
        <fullName evidence="8">S-adenosylmethionine uptake transporter</fullName>
    </submittedName>
</protein>
<keyword evidence="5 6" id="KW-0472">Membrane</keyword>
<feature type="transmembrane region" description="Helical" evidence="6">
    <location>
        <begin position="124"/>
        <end position="146"/>
    </location>
</feature>
<accession>A0A397P528</accession>
<comment type="caution">
    <text evidence="8">The sequence shown here is derived from an EMBL/GenBank/DDBJ whole genome shotgun (WGS) entry which is preliminary data.</text>
</comment>
<dbReference type="Gene3D" id="1.10.3730.20">
    <property type="match status" value="1"/>
</dbReference>
<dbReference type="GO" id="GO:0016020">
    <property type="term" value="C:membrane"/>
    <property type="evidence" value="ECO:0007669"/>
    <property type="project" value="UniProtKB-SubCell"/>
</dbReference>
<evidence type="ECO:0000256" key="2">
    <source>
        <dbReference type="ARBA" id="ARBA00009853"/>
    </source>
</evidence>
<sequence>MTTAVSPARAFAVGAFGIATFSCMDAVMKGLVIAIGIYDTMFWRSVIAAGFTAALWLALCRRRPTRAALRLHLVRGTVSTVMALLFFWGLARVPMAQALALSYVAPLLALALAAVLLKERVPRAAIGASLIAFAGVGVILIGQARADLGHDAFVGAIAILVSAFCYAWNIILMRQQSLAADPIEIIFFQSVVVAVLLALAAPWLASPISVEHAPALVLAAFLATASLGILAWAYAHAPASYLAPTEYTSFLWAAFFGYTIFGEIVSVWTIAGAALIVGGCVAAARRKPEPFAQAETMVP</sequence>
<evidence type="ECO:0000256" key="1">
    <source>
        <dbReference type="ARBA" id="ARBA00004141"/>
    </source>
</evidence>
<keyword evidence="3 6" id="KW-0812">Transmembrane</keyword>
<comment type="subcellular location">
    <subcellularLocation>
        <location evidence="1">Membrane</location>
        <topology evidence="1">Multi-pass membrane protein</topology>
    </subcellularLocation>
</comment>
<dbReference type="InterPro" id="IPR037185">
    <property type="entry name" value="EmrE-like"/>
</dbReference>
<dbReference type="SUPFAM" id="SSF103481">
    <property type="entry name" value="Multidrug resistance efflux transporter EmrE"/>
    <property type="match status" value="2"/>
</dbReference>
<gene>
    <name evidence="8" type="ORF">DFR49_2904</name>
</gene>
<dbReference type="AlphaFoldDB" id="A0A397P528"/>
<feature type="domain" description="EamA" evidence="7">
    <location>
        <begin position="155"/>
        <end position="281"/>
    </location>
</feature>
<feature type="transmembrane region" description="Helical" evidence="6">
    <location>
        <begin position="41"/>
        <end position="60"/>
    </location>
</feature>
<dbReference type="PANTHER" id="PTHR22911:SF6">
    <property type="entry name" value="SOLUTE CARRIER FAMILY 35 MEMBER G1"/>
    <property type="match status" value="1"/>
</dbReference>
<proteinExistence type="inferred from homology"/>
<feature type="transmembrane region" description="Helical" evidence="6">
    <location>
        <begin position="72"/>
        <end position="91"/>
    </location>
</feature>
<evidence type="ECO:0000256" key="5">
    <source>
        <dbReference type="ARBA" id="ARBA00023136"/>
    </source>
</evidence>
<evidence type="ECO:0000256" key="6">
    <source>
        <dbReference type="SAM" id="Phobius"/>
    </source>
</evidence>
<keyword evidence="9" id="KW-1185">Reference proteome</keyword>
<dbReference type="RefSeq" id="WP_119036281.1">
    <property type="nucleotide sequence ID" value="NZ_QXDC01000003.1"/>
</dbReference>
<dbReference type="PANTHER" id="PTHR22911">
    <property type="entry name" value="ACYL-MALONYL CONDENSING ENZYME-RELATED"/>
    <property type="match status" value="1"/>
</dbReference>
<feature type="transmembrane region" description="Helical" evidence="6">
    <location>
        <begin position="152"/>
        <end position="173"/>
    </location>
</feature>
<feature type="transmembrane region" description="Helical" evidence="6">
    <location>
        <begin position="216"/>
        <end position="234"/>
    </location>
</feature>
<feature type="transmembrane region" description="Helical" evidence="6">
    <location>
        <begin position="12"/>
        <end position="35"/>
    </location>
</feature>
<evidence type="ECO:0000256" key="4">
    <source>
        <dbReference type="ARBA" id="ARBA00022989"/>
    </source>
</evidence>
<evidence type="ECO:0000256" key="3">
    <source>
        <dbReference type="ARBA" id="ARBA00022692"/>
    </source>
</evidence>
<evidence type="ECO:0000313" key="9">
    <source>
        <dbReference type="Proteomes" id="UP000266568"/>
    </source>
</evidence>
<evidence type="ECO:0000313" key="8">
    <source>
        <dbReference type="EMBL" id="RIA44656.1"/>
    </source>
</evidence>
<comment type="similarity">
    <text evidence="2">Belongs to the drug/metabolite transporter (DMT) superfamily. 10 TMS drug/metabolite exporter (DME) (TC 2.A.7.3) family.</text>
</comment>
<dbReference type="InterPro" id="IPR000620">
    <property type="entry name" value="EamA_dom"/>
</dbReference>
<feature type="domain" description="EamA" evidence="7">
    <location>
        <begin position="20"/>
        <end position="140"/>
    </location>
</feature>
<dbReference type="EMBL" id="QXDC01000003">
    <property type="protein sequence ID" value="RIA44656.1"/>
    <property type="molecule type" value="Genomic_DNA"/>
</dbReference>
<organism evidence="8 9">
    <name type="scientific">Hephaestia caeni</name>
    <dbReference type="NCBI Taxonomy" id="645617"/>
    <lineage>
        <taxon>Bacteria</taxon>
        <taxon>Pseudomonadati</taxon>
        <taxon>Pseudomonadota</taxon>
        <taxon>Alphaproteobacteria</taxon>
        <taxon>Sphingomonadales</taxon>
        <taxon>Sphingomonadaceae</taxon>
        <taxon>Hephaestia</taxon>
    </lineage>
</organism>
<feature type="transmembrane region" description="Helical" evidence="6">
    <location>
        <begin position="185"/>
        <end position="204"/>
    </location>
</feature>
<dbReference type="Proteomes" id="UP000266568">
    <property type="component" value="Unassembled WGS sequence"/>
</dbReference>
<keyword evidence="4 6" id="KW-1133">Transmembrane helix</keyword>
<reference evidence="8 9" key="1">
    <citation type="submission" date="2018-08" db="EMBL/GenBank/DDBJ databases">
        <title>Genomic Encyclopedia of Type Strains, Phase IV (KMG-IV): sequencing the most valuable type-strain genomes for metagenomic binning, comparative biology and taxonomic classification.</title>
        <authorList>
            <person name="Goeker M."/>
        </authorList>
    </citation>
    <scope>NUCLEOTIDE SEQUENCE [LARGE SCALE GENOMIC DNA]</scope>
    <source>
        <strain evidence="8 9">DSM 25527</strain>
    </source>
</reference>
<feature type="transmembrane region" description="Helical" evidence="6">
    <location>
        <begin position="241"/>
        <end position="261"/>
    </location>
</feature>
<dbReference type="OrthoDB" id="7818056at2"/>